<gene>
    <name evidence="9" type="ORF">DDE23_02235</name>
</gene>
<comment type="similarity">
    <text evidence="2">Belongs to the acyltransferase 3 family.</text>
</comment>
<evidence type="ECO:0000259" key="8">
    <source>
        <dbReference type="Pfam" id="PF01757"/>
    </source>
</evidence>
<feature type="transmembrane region" description="Helical" evidence="7">
    <location>
        <begin position="290"/>
        <end position="311"/>
    </location>
</feature>
<comment type="subcellular location">
    <subcellularLocation>
        <location evidence="1">Cell membrane</location>
        <topology evidence="1">Multi-pass membrane protein</topology>
    </subcellularLocation>
</comment>
<feature type="transmembrane region" description="Helical" evidence="7">
    <location>
        <begin position="109"/>
        <end position="126"/>
    </location>
</feature>
<evidence type="ECO:0000313" key="9">
    <source>
        <dbReference type="EMBL" id="PVE49248.1"/>
    </source>
</evidence>
<feature type="transmembrane region" description="Helical" evidence="7">
    <location>
        <begin position="69"/>
        <end position="89"/>
    </location>
</feature>
<feature type="transmembrane region" description="Helical" evidence="7">
    <location>
        <begin position="199"/>
        <end position="216"/>
    </location>
</feature>
<dbReference type="Proteomes" id="UP000244810">
    <property type="component" value="Unassembled WGS sequence"/>
</dbReference>
<dbReference type="GO" id="GO:0016413">
    <property type="term" value="F:O-acetyltransferase activity"/>
    <property type="evidence" value="ECO:0007669"/>
    <property type="project" value="TreeGrafter"/>
</dbReference>
<dbReference type="PANTHER" id="PTHR40074">
    <property type="entry name" value="O-ACETYLTRANSFERASE WECH"/>
    <property type="match status" value="1"/>
</dbReference>
<reference evidence="9 10" key="1">
    <citation type="journal article" date="2011" name="Syst. Appl. Microbiol.">
        <title>Defluviimonas denitrificans gen. nov., sp. nov., and Pararhodobacter aggregans gen. nov., sp. nov., non-phototrophic Rhodobacteraceae from the biofilter of a marine aquaculture.</title>
        <authorList>
            <person name="Foesel B.U."/>
            <person name="Drake H.L."/>
            <person name="Schramm A."/>
        </authorList>
    </citation>
    <scope>NUCLEOTIDE SEQUENCE [LARGE SCALE GENOMIC DNA]</scope>
    <source>
        <strain evidence="9 10">D1-19</strain>
    </source>
</reference>
<dbReference type="EMBL" id="QDDR01000001">
    <property type="protein sequence ID" value="PVE49248.1"/>
    <property type="molecule type" value="Genomic_DNA"/>
</dbReference>
<dbReference type="GO" id="GO:0005886">
    <property type="term" value="C:plasma membrane"/>
    <property type="evidence" value="ECO:0007669"/>
    <property type="project" value="UniProtKB-SubCell"/>
</dbReference>
<evidence type="ECO:0000256" key="5">
    <source>
        <dbReference type="ARBA" id="ARBA00022989"/>
    </source>
</evidence>
<keyword evidence="3" id="KW-1003">Cell membrane</keyword>
<feature type="transmembrane region" description="Helical" evidence="7">
    <location>
        <begin position="266"/>
        <end position="284"/>
    </location>
</feature>
<evidence type="ECO:0000256" key="4">
    <source>
        <dbReference type="ARBA" id="ARBA00022692"/>
    </source>
</evidence>
<evidence type="ECO:0000256" key="7">
    <source>
        <dbReference type="SAM" id="Phobius"/>
    </source>
</evidence>
<dbReference type="OrthoDB" id="265992at2"/>
<dbReference type="PANTHER" id="PTHR40074:SF2">
    <property type="entry name" value="O-ACETYLTRANSFERASE WECH"/>
    <property type="match status" value="1"/>
</dbReference>
<dbReference type="InterPro" id="IPR002656">
    <property type="entry name" value="Acyl_transf_3_dom"/>
</dbReference>
<keyword evidence="4 7" id="KW-0812">Transmembrane</keyword>
<evidence type="ECO:0000256" key="2">
    <source>
        <dbReference type="ARBA" id="ARBA00007400"/>
    </source>
</evidence>
<protein>
    <recommendedName>
        <fullName evidence="8">Acyltransferase 3 domain-containing protein</fullName>
    </recommendedName>
</protein>
<sequence>MTRLPSIDVLKFLLALGVVWAHSVLIGQHYSTAAYLFGQGLVRAAVPTFALVSGFLFHATSRRGRTRPWLMLMSGAYLMWCLIYGPVWVMSEPDILHLLGRLVVGPLHLWYMAALIVAVLMIAAVVRLVPDPVAQRRWLLGSAVALLFTGAALQGIDFFTPVDLPLNVYRNGIFVEYPYAALGFLLADKIHRDGRDWMPAALPLWLLLGVLAALRLAEAWLSLTAFGLSPAAPPEFPPLAMAFSVTLMMAMLRLDLPDWTRRLGKLSMALYFLHYLVLLGALSLGLTSMAAMMVLGVAGPILLTLLGRLLWREMRRFLRQREETAEAWARPDGRR</sequence>
<feature type="transmembrane region" description="Helical" evidence="7">
    <location>
        <begin position="138"/>
        <end position="156"/>
    </location>
</feature>
<feature type="domain" description="Acyltransferase 3" evidence="8">
    <location>
        <begin position="5"/>
        <end position="302"/>
    </location>
</feature>
<organism evidence="9 10">
    <name type="scientific">Pararhodobacter aggregans</name>
    <dbReference type="NCBI Taxonomy" id="404875"/>
    <lineage>
        <taxon>Bacteria</taxon>
        <taxon>Pseudomonadati</taxon>
        <taxon>Pseudomonadota</taxon>
        <taxon>Alphaproteobacteria</taxon>
        <taxon>Rhodobacterales</taxon>
        <taxon>Paracoccaceae</taxon>
        <taxon>Pararhodobacter</taxon>
    </lineage>
</organism>
<evidence type="ECO:0000256" key="1">
    <source>
        <dbReference type="ARBA" id="ARBA00004651"/>
    </source>
</evidence>
<proteinExistence type="inferred from homology"/>
<name>A0A2T7UXH8_9RHOB</name>
<keyword evidence="5 7" id="KW-1133">Transmembrane helix</keyword>
<dbReference type="Pfam" id="PF01757">
    <property type="entry name" value="Acyl_transf_3"/>
    <property type="match status" value="1"/>
</dbReference>
<accession>A0A2T7UXH8</accession>
<feature type="transmembrane region" description="Helical" evidence="7">
    <location>
        <begin position="168"/>
        <end position="187"/>
    </location>
</feature>
<dbReference type="AlphaFoldDB" id="A0A2T7UXH8"/>
<comment type="caution">
    <text evidence="9">The sequence shown here is derived from an EMBL/GenBank/DDBJ whole genome shotgun (WGS) entry which is preliminary data.</text>
</comment>
<feature type="transmembrane region" description="Helical" evidence="7">
    <location>
        <begin position="236"/>
        <end position="254"/>
    </location>
</feature>
<evidence type="ECO:0000256" key="6">
    <source>
        <dbReference type="ARBA" id="ARBA00023136"/>
    </source>
</evidence>
<dbReference type="RefSeq" id="WP_107749752.1">
    <property type="nucleotide sequence ID" value="NZ_QBKF01000001.1"/>
</dbReference>
<evidence type="ECO:0000256" key="3">
    <source>
        <dbReference type="ARBA" id="ARBA00022475"/>
    </source>
</evidence>
<keyword evidence="10" id="KW-1185">Reference proteome</keyword>
<feature type="transmembrane region" description="Helical" evidence="7">
    <location>
        <begin position="36"/>
        <end position="57"/>
    </location>
</feature>
<evidence type="ECO:0000313" key="10">
    <source>
        <dbReference type="Proteomes" id="UP000244810"/>
    </source>
</evidence>
<feature type="transmembrane region" description="Helical" evidence="7">
    <location>
        <begin position="12"/>
        <end position="30"/>
    </location>
</feature>
<keyword evidence="6 7" id="KW-0472">Membrane</keyword>
<dbReference type="GO" id="GO:0009246">
    <property type="term" value="P:enterobacterial common antigen biosynthetic process"/>
    <property type="evidence" value="ECO:0007669"/>
    <property type="project" value="TreeGrafter"/>
</dbReference>